<dbReference type="InterPro" id="IPR037185">
    <property type="entry name" value="EmrE-like"/>
</dbReference>
<dbReference type="SUPFAM" id="SSF103481">
    <property type="entry name" value="Multidrug resistance efflux transporter EmrE"/>
    <property type="match status" value="2"/>
</dbReference>
<sequence length="314" mass="33680">MTNIDVSSEKNDSLTKTILGILALVSALIAIAFASIWLVVAEKEVTPLTAIFYRLTGAGITLAIWQGLQRFFSEKTAPQYDRATVILLFIAAASFSTSLVLLGWSLTQTSVANGTLLYNNMPLFTALFAWVFLGQRFSLTFVLGLLIALAGVIAIGLSDFQLAAVDVKGDLAAIFASMLAATSLLCFEKLRETLTSGMIMLWVSWVGGLLLLPLVFLQSEQIIPHSLQTWLALLSLAVISQGVGQGLLTYCVGLFSARLIAVCMLSIPVIAALASAVLFGEQLPLENWLAFGVVLLGIYLSLKGKQSNTVISNQ</sequence>
<keyword evidence="5 7" id="KW-1133">Transmembrane helix</keyword>
<dbReference type="HOGENOM" id="CLU_033863_0_1_3"/>
<reference evidence="9" key="1">
    <citation type="submission" date="2012-04" db="EMBL/GenBank/DDBJ databases">
        <title>Finished genome of Dactylococcopsis salina PCC 8305.</title>
        <authorList>
            <consortium name="US DOE Joint Genome Institute"/>
            <person name="Gugger M."/>
            <person name="Coursin T."/>
            <person name="Rippka R."/>
            <person name="Tandeau De Marsac N."/>
            <person name="Huntemann M."/>
            <person name="Wei C.-L."/>
            <person name="Han J."/>
            <person name="Detter J.C."/>
            <person name="Han C."/>
            <person name="Tapia R."/>
            <person name="Daligault H."/>
            <person name="Chen A."/>
            <person name="Krypides N."/>
            <person name="Mavromatis K."/>
            <person name="Markowitz V."/>
            <person name="Szeto E."/>
            <person name="Ivanova N."/>
            <person name="Ovchinnikova G."/>
            <person name="Pagani I."/>
            <person name="Pati A."/>
            <person name="Goodwin L."/>
            <person name="Peters L."/>
            <person name="Pitluck S."/>
            <person name="Woyke T."/>
            <person name="Kerfeld C."/>
        </authorList>
    </citation>
    <scope>NUCLEOTIDE SEQUENCE [LARGE SCALE GENOMIC DNA]</scope>
    <source>
        <strain evidence="9">PCC 8305</strain>
    </source>
</reference>
<feature type="transmembrane region" description="Helical" evidence="7">
    <location>
        <begin position="116"/>
        <end position="133"/>
    </location>
</feature>
<dbReference type="PANTHER" id="PTHR32322:SF18">
    <property type="entry name" value="S-ADENOSYLMETHIONINE_S-ADENOSYLHOMOCYSTEINE TRANSPORTER"/>
    <property type="match status" value="1"/>
</dbReference>
<evidence type="ECO:0000256" key="6">
    <source>
        <dbReference type="ARBA" id="ARBA00023136"/>
    </source>
</evidence>
<dbReference type="KEGG" id="dsl:Dacsa_0408"/>
<keyword evidence="3" id="KW-1003">Cell membrane</keyword>
<evidence type="ECO:0000256" key="3">
    <source>
        <dbReference type="ARBA" id="ARBA00022475"/>
    </source>
</evidence>
<dbReference type="STRING" id="13035.Dacsa_0408"/>
<keyword evidence="10" id="KW-1185">Reference proteome</keyword>
<dbReference type="PANTHER" id="PTHR32322">
    <property type="entry name" value="INNER MEMBRANE TRANSPORTER"/>
    <property type="match status" value="1"/>
</dbReference>
<evidence type="ECO:0000313" key="9">
    <source>
        <dbReference type="EMBL" id="AFZ49197.1"/>
    </source>
</evidence>
<feature type="transmembrane region" description="Helical" evidence="7">
    <location>
        <begin position="199"/>
        <end position="218"/>
    </location>
</feature>
<evidence type="ECO:0000256" key="2">
    <source>
        <dbReference type="ARBA" id="ARBA00007362"/>
    </source>
</evidence>
<comment type="subcellular location">
    <subcellularLocation>
        <location evidence="1">Cell membrane</location>
        <topology evidence="1">Multi-pass membrane protein</topology>
    </subcellularLocation>
</comment>
<accession>K9YRT8</accession>
<dbReference type="Proteomes" id="UP000010482">
    <property type="component" value="Chromosome"/>
</dbReference>
<name>K9YRT8_DACS8</name>
<dbReference type="RefSeq" id="WP_015228210.1">
    <property type="nucleotide sequence ID" value="NC_019780.1"/>
</dbReference>
<feature type="transmembrane region" description="Helical" evidence="7">
    <location>
        <begin position="230"/>
        <end position="252"/>
    </location>
</feature>
<dbReference type="AlphaFoldDB" id="K9YRT8"/>
<dbReference type="GO" id="GO:0005886">
    <property type="term" value="C:plasma membrane"/>
    <property type="evidence" value="ECO:0007669"/>
    <property type="project" value="UniProtKB-SubCell"/>
</dbReference>
<evidence type="ECO:0000259" key="8">
    <source>
        <dbReference type="Pfam" id="PF00892"/>
    </source>
</evidence>
<comment type="similarity">
    <text evidence="2">Belongs to the EamA transporter family.</text>
</comment>
<gene>
    <name evidence="9" type="ORF">Dacsa_0408</name>
</gene>
<dbReference type="eggNOG" id="COG0697">
    <property type="taxonomic scope" value="Bacteria"/>
</dbReference>
<evidence type="ECO:0000256" key="1">
    <source>
        <dbReference type="ARBA" id="ARBA00004651"/>
    </source>
</evidence>
<dbReference type="InterPro" id="IPR050638">
    <property type="entry name" value="AA-Vitamin_Transporters"/>
</dbReference>
<dbReference type="OrthoDB" id="528577at2"/>
<feature type="transmembrane region" description="Helical" evidence="7">
    <location>
        <begin position="84"/>
        <end position="104"/>
    </location>
</feature>
<dbReference type="InterPro" id="IPR000620">
    <property type="entry name" value="EamA_dom"/>
</dbReference>
<feature type="domain" description="EamA" evidence="8">
    <location>
        <begin position="168"/>
        <end position="301"/>
    </location>
</feature>
<evidence type="ECO:0000256" key="7">
    <source>
        <dbReference type="SAM" id="Phobius"/>
    </source>
</evidence>
<protein>
    <submittedName>
        <fullName evidence="9">DMT(Drug/metabolite transporter) superfamily permease</fullName>
    </submittedName>
</protein>
<feature type="domain" description="EamA" evidence="8">
    <location>
        <begin position="19"/>
        <end position="155"/>
    </location>
</feature>
<keyword evidence="6 7" id="KW-0472">Membrane</keyword>
<feature type="transmembrane region" description="Helical" evidence="7">
    <location>
        <begin position="169"/>
        <end position="187"/>
    </location>
</feature>
<dbReference type="EMBL" id="CP003944">
    <property type="protein sequence ID" value="AFZ49197.1"/>
    <property type="molecule type" value="Genomic_DNA"/>
</dbReference>
<feature type="transmembrane region" description="Helical" evidence="7">
    <location>
        <begin position="140"/>
        <end position="157"/>
    </location>
</feature>
<feature type="transmembrane region" description="Helical" evidence="7">
    <location>
        <begin position="51"/>
        <end position="72"/>
    </location>
</feature>
<evidence type="ECO:0000256" key="4">
    <source>
        <dbReference type="ARBA" id="ARBA00022692"/>
    </source>
</evidence>
<organism evidence="9 10">
    <name type="scientific">Dactylococcopsis salina (strain PCC 8305)</name>
    <name type="common">Myxobactron salinum</name>
    <dbReference type="NCBI Taxonomy" id="13035"/>
    <lineage>
        <taxon>Bacteria</taxon>
        <taxon>Bacillati</taxon>
        <taxon>Cyanobacteriota</taxon>
        <taxon>Cyanophyceae</taxon>
        <taxon>Nodosilineales</taxon>
        <taxon>Cymatolegaceae</taxon>
        <taxon>Dactylococcopsis</taxon>
    </lineage>
</organism>
<feature type="transmembrane region" description="Helical" evidence="7">
    <location>
        <begin position="285"/>
        <end position="302"/>
    </location>
</feature>
<evidence type="ECO:0000313" key="10">
    <source>
        <dbReference type="Proteomes" id="UP000010482"/>
    </source>
</evidence>
<feature type="transmembrane region" description="Helical" evidence="7">
    <location>
        <begin position="259"/>
        <end position="279"/>
    </location>
</feature>
<evidence type="ECO:0000256" key="5">
    <source>
        <dbReference type="ARBA" id="ARBA00022989"/>
    </source>
</evidence>
<dbReference type="Pfam" id="PF00892">
    <property type="entry name" value="EamA"/>
    <property type="match status" value="2"/>
</dbReference>
<feature type="transmembrane region" description="Helical" evidence="7">
    <location>
        <begin position="18"/>
        <end position="39"/>
    </location>
</feature>
<keyword evidence="4 7" id="KW-0812">Transmembrane</keyword>
<proteinExistence type="inferred from homology"/>